<dbReference type="EMBL" id="JABBCQ020000017">
    <property type="protein sequence ID" value="MBI1626261.1"/>
    <property type="molecule type" value="Genomic_DNA"/>
</dbReference>
<evidence type="ECO:0000256" key="2">
    <source>
        <dbReference type="SAM" id="SignalP"/>
    </source>
</evidence>
<feature type="chain" id="PRO_5032937037" evidence="2">
    <location>
        <begin position="32"/>
        <end position="228"/>
    </location>
</feature>
<feature type="region of interest" description="Disordered" evidence="1">
    <location>
        <begin position="55"/>
        <end position="124"/>
    </location>
</feature>
<name>A0A843B649_9BURK</name>
<feature type="compositionally biased region" description="Pro residues" evidence="1">
    <location>
        <begin position="193"/>
        <end position="204"/>
    </location>
</feature>
<proteinExistence type="predicted"/>
<evidence type="ECO:0000256" key="1">
    <source>
        <dbReference type="SAM" id="MobiDB-lite"/>
    </source>
</evidence>
<feature type="compositionally biased region" description="Basic and acidic residues" evidence="1">
    <location>
        <begin position="71"/>
        <end position="112"/>
    </location>
</feature>
<dbReference type="Proteomes" id="UP000530032">
    <property type="component" value="Unassembled WGS sequence"/>
</dbReference>
<keyword evidence="2" id="KW-0732">Signal</keyword>
<dbReference type="AlphaFoldDB" id="A0A843B649"/>
<feature type="region of interest" description="Disordered" evidence="1">
    <location>
        <begin position="181"/>
        <end position="204"/>
    </location>
</feature>
<gene>
    <name evidence="3" type="ORF">HF327_017375</name>
</gene>
<sequence>MPKLNSLQPVMRTLSLALLLGWAALASTAQAQVLRCIDAKTGEVTYTNGRCVSGESTTLIQPPQSAEEIEAERARANKARERSKAEIARDEAQRRQREAQERKEREAAEKAQARAGGNLENSPACRQARERYNAILAEPNPDPATWGERSQAAQAQMEMSCLGAAAYQQLQQSRALQPNAINRPQWGYGRPPHGYPPVRPTPSQPPAKIVNCNVFRCYDNRGGVHPIP</sequence>
<accession>A0A843B649</accession>
<evidence type="ECO:0000313" key="3">
    <source>
        <dbReference type="EMBL" id="MBI1626261.1"/>
    </source>
</evidence>
<dbReference type="RefSeq" id="WP_198461592.1">
    <property type="nucleotide sequence ID" value="NZ_JABBCQ020000017.1"/>
</dbReference>
<keyword evidence="4" id="KW-1185">Reference proteome</keyword>
<reference evidence="3" key="1">
    <citation type="submission" date="2020-12" db="EMBL/GenBank/DDBJ databases">
        <title>Comamonas sp. nov., isolated from stream water.</title>
        <authorList>
            <person name="Park K.-H."/>
        </authorList>
    </citation>
    <scope>NUCLEOTIDE SEQUENCE</scope>
    <source>
        <strain evidence="3">EJ-4</strain>
    </source>
</reference>
<feature type="compositionally biased region" description="Polar residues" evidence="1">
    <location>
        <begin position="55"/>
        <end position="64"/>
    </location>
</feature>
<feature type="signal peptide" evidence="2">
    <location>
        <begin position="1"/>
        <end position="31"/>
    </location>
</feature>
<organism evidence="3 4">
    <name type="scientific">Comamonas suwonensis</name>
    <dbReference type="NCBI Taxonomy" id="2606214"/>
    <lineage>
        <taxon>Bacteria</taxon>
        <taxon>Pseudomonadati</taxon>
        <taxon>Pseudomonadota</taxon>
        <taxon>Betaproteobacteria</taxon>
        <taxon>Burkholderiales</taxon>
        <taxon>Comamonadaceae</taxon>
        <taxon>Comamonas</taxon>
    </lineage>
</organism>
<evidence type="ECO:0000313" key="4">
    <source>
        <dbReference type="Proteomes" id="UP000530032"/>
    </source>
</evidence>
<comment type="caution">
    <text evidence="3">The sequence shown here is derived from an EMBL/GenBank/DDBJ whole genome shotgun (WGS) entry which is preliminary data.</text>
</comment>
<protein>
    <submittedName>
        <fullName evidence="3">DUF4124 domain-containing protein</fullName>
    </submittedName>
</protein>